<proteinExistence type="inferred from homology"/>
<dbReference type="EMBL" id="HG992988">
    <property type="protein sequence ID" value="CAE7220316.1"/>
    <property type="molecule type" value="Genomic_DNA"/>
</dbReference>
<keyword evidence="3" id="KW-0378">Hydrolase</keyword>
<dbReference type="Proteomes" id="UP000472372">
    <property type="component" value="Chromosome 12"/>
</dbReference>
<protein>
    <submittedName>
        <fullName evidence="3">Metal-dependent hydrolase of the TIM-barrel fold</fullName>
    </submittedName>
</protein>
<organism evidence="3 4">
    <name type="scientific">Pyrenophora teres f. teres</name>
    <dbReference type="NCBI Taxonomy" id="97479"/>
    <lineage>
        <taxon>Eukaryota</taxon>
        <taxon>Fungi</taxon>
        <taxon>Dikarya</taxon>
        <taxon>Ascomycota</taxon>
        <taxon>Pezizomycotina</taxon>
        <taxon>Dothideomycetes</taxon>
        <taxon>Pleosporomycetidae</taxon>
        <taxon>Pleosporales</taxon>
        <taxon>Pleosporineae</taxon>
        <taxon>Pleosporaceae</taxon>
        <taxon>Pyrenophora</taxon>
    </lineage>
</organism>
<dbReference type="Pfam" id="PF04909">
    <property type="entry name" value="Amidohydro_2"/>
    <property type="match status" value="1"/>
</dbReference>
<sequence length="377" mass="42120">MAPQQILDTHIHLWPSTATSSSNHSWMTRGNILAKRHGISDYLAITSPPPQGFIYVETDRRLPSTEPNIPDSASSSEIRKELELWAKEPLDELRFLRRIAEGTPEEGDGFTQEHGSRMFGCVIYAPFHLTPTVFNEYLATAKHVAGERLWSKVVGFRYLLQGKGDGAVSKMLKEQGGWWESNLCALKALEGTSDAWCFDVGVDTHRDGVEPMEAVASLIKRVRAREDREDTEGRRVKFVLNHLAKPPLSSTTTNNQPNPRWLSALSTLSPDKNIFMKLSGALNEFDNQPTPADIPTLLSALTPYFEHAFHCFPQRVMFGSDWPVCNVGGPAGEEGNWRLWRDVVEAWMERVGMGEGEREGVWWGAGVRAYGLAGLKG</sequence>
<reference evidence="3" key="1">
    <citation type="submission" date="2021-02" db="EMBL/GenBank/DDBJ databases">
        <authorList>
            <person name="Syme A R."/>
            <person name="Syme A R."/>
            <person name="Moolhuijzen P."/>
        </authorList>
    </citation>
    <scope>NUCLEOTIDE SEQUENCE</scope>
    <source>
        <strain evidence="3">W1-1</strain>
    </source>
</reference>
<gene>
    <name evidence="3" type="ORF">PTTW11_11296</name>
</gene>
<dbReference type="InterPro" id="IPR052350">
    <property type="entry name" value="Metallo-dep_Lactonases"/>
</dbReference>
<evidence type="ECO:0000313" key="4">
    <source>
        <dbReference type="Proteomes" id="UP000472372"/>
    </source>
</evidence>
<dbReference type="AlphaFoldDB" id="A0A6S6WHZ2"/>
<dbReference type="InterPro" id="IPR032466">
    <property type="entry name" value="Metal_Hydrolase"/>
</dbReference>
<comment type="similarity">
    <text evidence="1">Belongs to the metallo-dependent hydrolases superfamily.</text>
</comment>
<evidence type="ECO:0000313" key="3">
    <source>
        <dbReference type="EMBL" id="CAE7220316.1"/>
    </source>
</evidence>
<dbReference type="GO" id="GO:0016787">
    <property type="term" value="F:hydrolase activity"/>
    <property type="evidence" value="ECO:0007669"/>
    <property type="project" value="UniProtKB-KW"/>
</dbReference>
<evidence type="ECO:0000256" key="1">
    <source>
        <dbReference type="ARBA" id="ARBA00038310"/>
    </source>
</evidence>
<dbReference type="PANTHER" id="PTHR43569:SF2">
    <property type="entry name" value="AMIDOHYDROLASE-RELATED DOMAIN-CONTAINING PROTEIN"/>
    <property type="match status" value="1"/>
</dbReference>
<accession>A0A6S6WHZ2</accession>
<feature type="domain" description="Amidohydrolase-related" evidence="2">
    <location>
        <begin position="235"/>
        <end position="371"/>
    </location>
</feature>
<dbReference type="PANTHER" id="PTHR43569">
    <property type="entry name" value="AMIDOHYDROLASE"/>
    <property type="match status" value="1"/>
</dbReference>
<dbReference type="Gene3D" id="3.20.20.140">
    <property type="entry name" value="Metal-dependent hydrolases"/>
    <property type="match status" value="1"/>
</dbReference>
<dbReference type="InterPro" id="IPR006680">
    <property type="entry name" value="Amidohydro-rel"/>
</dbReference>
<dbReference type="SUPFAM" id="SSF51556">
    <property type="entry name" value="Metallo-dependent hydrolases"/>
    <property type="match status" value="1"/>
</dbReference>
<name>A0A6S6WHZ2_9PLEO</name>
<evidence type="ECO:0000259" key="2">
    <source>
        <dbReference type="Pfam" id="PF04909"/>
    </source>
</evidence>